<feature type="compositionally biased region" description="Basic and acidic residues" evidence="1">
    <location>
        <begin position="61"/>
        <end position="74"/>
    </location>
</feature>
<evidence type="ECO:0000256" key="2">
    <source>
        <dbReference type="SAM" id="Phobius"/>
    </source>
</evidence>
<feature type="transmembrane region" description="Helical" evidence="2">
    <location>
        <begin position="21"/>
        <end position="43"/>
    </location>
</feature>
<protein>
    <recommendedName>
        <fullName evidence="3">LysM domain-containing protein</fullName>
    </recommendedName>
</protein>
<evidence type="ECO:0000259" key="3">
    <source>
        <dbReference type="PROSITE" id="PS51782"/>
    </source>
</evidence>
<organism evidence="4">
    <name type="scientific">Araucaria cunninghamii</name>
    <name type="common">Hoop pine</name>
    <name type="synonym">Moreton Bay pine</name>
    <dbReference type="NCBI Taxonomy" id="56994"/>
    <lineage>
        <taxon>Eukaryota</taxon>
        <taxon>Viridiplantae</taxon>
        <taxon>Streptophyta</taxon>
        <taxon>Embryophyta</taxon>
        <taxon>Tracheophyta</taxon>
        <taxon>Spermatophyta</taxon>
        <taxon>Pinopsida</taxon>
        <taxon>Pinidae</taxon>
        <taxon>Conifers II</taxon>
        <taxon>Araucariales</taxon>
        <taxon>Araucariaceae</taxon>
        <taxon>Araucaria</taxon>
    </lineage>
</organism>
<dbReference type="CDD" id="cd00118">
    <property type="entry name" value="LysM"/>
    <property type="match status" value="1"/>
</dbReference>
<keyword evidence="2" id="KW-1133">Transmembrane helix</keyword>
<dbReference type="SMART" id="SM00257">
    <property type="entry name" value="LysM"/>
    <property type="match status" value="1"/>
</dbReference>
<dbReference type="Pfam" id="PF01476">
    <property type="entry name" value="LysM"/>
    <property type="match status" value="1"/>
</dbReference>
<dbReference type="AlphaFoldDB" id="A0A0D6R7A2"/>
<feature type="region of interest" description="Disordered" evidence="1">
    <location>
        <begin position="51"/>
        <end position="74"/>
    </location>
</feature>
<reference evidence="4" key="1">
    <citation type="submission" date="2015-03" db="EMBL/GenBank/DDBJ databases">
        <title>A transcriptome of Araucaria cunninghamii, an australian fine timber species.</title>
        <authorList>
            <person name="Jing Yi C.J.Y."/>
            <person name="Yin San L.Y.S."/>
            <person name="Abdul Karim S.S."/>
            <person name="Wan Azmi N.N."/>
            <person name="Hercus R.R."/>
            <person name="Croft L.L."/>
        </authorList>
    </citation>
    <scope>NUCLEOTIDE SEQUENCE</scope>
    <source>
        <strain evidence="4">MI0301</strain>
        <tissue evidence="4">Leaf</tissue>
    </source>
</reference>
<keyword evidence="2" id="KW-0812">Transmembrane</keyword>
<dbReference type="SUPFAM" id="SSF54106">
    <property type="entry name" value="LysM domain"/>
    <property type="match status" value="1"/>
</dbReference>
<keyword evidence="2" id="KW-0472">Membrane</keyword>
<proteinExistence type="predicted"/>
<dbReference type="PANTHER" id="PTHR33734:SF26">
    <property type="entry name" value="LYSM DOMAIN-CONTAINING PROTEIN"/>
    <property type="match status" value="1"/>
</dbReference>
<name>A0A0D6R7A2_ARACU</name>
<accession>A0A0D6R7A2</accession>
<feature type="domain" description="LysM" evidence="3">
    <location>
        <begin position="96"/>
        <end position="139"/>
    </location>
</feature>
<dbReference type="Gene3D" id="3.10.350.10">
    <property type="entry name" value="LysM domain"/>
    <property type="match status" value="1"/>
</dbReference>
<dbReference type="InterPro" id="IPR036779">
    <property type="entry name" value="LysM_dom_sf"/>
</dbReference>
<sequence length="143" mass="15670">MADDKKANGTSDGKDDNNKDIVAKTAGFVVFTGIALSLFKALWPKKPIEESIVDNTGEVNEESKESEQEKANESLKEANGFVKKFQKGGWKKKSSVTIEIFKGDTLWELSQKYGVSVDSIKTANGFSDDTIYAGETLVIPLRS</sequence>
<dbReference type="PROSITE" id="PS51782">
    <property type="entry name" value="LYSM"/>
    <property type="match status" value="1"/>
</dbReference>
<dbReference type="PANTHER" id="PTHR33734">
    <property type="entry name" value="LYSM DOMAIN-CONTAINING GPI-ANCHORED PROTEIN 2"/>
    <property type="match status" value="1"/>
</dbReference>
<dbReference type="EMBL" id="GCKF01027680">
    <property type="protein sequence ID" value="JAG98178.1"/>
    <property type="molecule type" value="Transcribed_RNA"/>
</dbReference>
<dbReference type="InterPro" id="IPR018392">
    <property type="entry name" value="LysM"/>
</dbReference>
<evidence type="ECO:0000256" key="1">
    <source>
        <dbReference type="SAM" id="MobiDB-lite"/>
    </source>
</evidence>
<evidence type="ECO:0000313" key="4">
    <source>
        <dbReference type="EMBL" id="JAG98178.1"/>
    </source>
</evidence>